<evidence type="ECO:0000313" key="3">
    <source>
        <dbReference type="Proteomes" id="UP000197138"/>
    </source>
</evidence>
<comment type="caution">
    <text evidence="2">The sequence shown here is derived from an EMBL/GenBank/DDBJ whole genome shotgun (WGS) entry which is preliminary data.</text>
</comment>
<proteinExistence type="predicted"/>
<dbReference type="Proteomes" id="UP000197138">
    <property type="component" value="Unassembled WGS sequence"/>
</dbReference>
<organism evidence="2 3">
    <name type="scientific">Punica granatum</name>
    <name type="common">Pomegranate</name>
    <dbReference type="NCBI Taxonomy" id="22663"/>
    <lineage>
        <taxon>Eukaryota</taxon>
        <taxon>Viridiplantae</taxon>
        <taxon>Streptophyta</taxon>
        <taxon>Embryophyta</taxon>
        <taxon>Tracheophyta</taxon>
        <taxon>Spermatophyta</taxon>
        <taxon>Magnoliopsida</taxon>
        <taxon>eudicotyledons</taxon>
        <taxon>Gunneridae</taxon>
        <taxon>Pentapetalae</taxon>
        <taxon>rosids</taxon>
        <taxon>malvids</taxon>
        <taxon>Myrtales</taxon>
        <taxon>Lythraceae</taxon>
        <taxon>Punica</taxon>
    </lineage>
</organism>
<gene>
    <name evidence="2" type="ORF">CDL15_Pgr024761</name>
</gene>
<name>A0A218VTN6_PUNGR</name>
<accession>A0A218VTN6</accession>
<dbReference type="AlphaFoldDB" id="A0A218VTN6"/>
<sequence>MQDPAGGQPASNPAAEQPSNVPSGSEMEDSSRSSGWTTLFDFEGEEGAKPDPQKAPENPGAPEEADILLPVP</sequence>
<evidence type="ECO:0000313" key="2">
    <source>
        <dbReference type="EMBL" id="OWM63924.1"/>
    </source>
</evidence>
<feature type="region of interest" description="Disordered" evidence="1">
    <location>
        <begin position="1"/>
        <end position="72"/>
    </location>
</feature>
<evidence type="ECO:0000256" key="1">
    <source>
        <dbReference type="SAM" id="MobiDB-lite"/>
    </source>
</evidence>
<protein>
    <submittedName>
        <fullName evidence="2">Uncharacterized protein</fullName>
    </submittedName>
</protein>
<dbReference type="EMBL" id="MTKT01005852">
    <property type="protein sequence ID" value="OWM63924.1"/>
    <property type="molecule type" value="Genomic_DNA"/>
</dbReference>
<reference evidence="3" key="1">
    <citation type="journal article" date="2017" name="Plant J.">
        <title>The pomegranate (Punica granatum L.) genome and the genomics of punicalagin biosynthesis.</title>
        <authorList>
            <person name="Qin G."/>
            <person name="Xu C."/>
            <person name="Ming R."/>
            <person name="Tang H."/>
            <person name="Guyot R."/>
            <person name="Kramer E.M."/>
            <person name="Hu Y."/>
            <person name="Yi X."/>
            <person name="Qi Y."/>
            <person name="Xu X."/>
            <person name="Gao Z."/>
            <person name="Pan H."/>
            <person name="Jian J."/>
            <person name="Tian Y."/>
            <person name="Yue Z."/>
            <person name="Xu Y."/>
        </authorList>
    </citation>
    <scope>NUCLEOTIDE SEQUENCE [LARGE SCALE GENOMIC DNA]</scope>
    <source>
        <strain evidence="3">cv. Dabenzi</strain>
    </source>
</reference>